<comment type="catalytic activity">
    <reaction evidence="3 4">
        <text>an acyl phosphate + H2O = a carboxylate + phosphate + H(+)</text>
        <dbReference type="Rhea" id="RHEA:14965"/>
        <dbReference type="ChEBI" id="CHEBI:15377"/>
        <dbReference type="ChEBI" id="CHEBI:15378"/>
        <dbReference type="ChEBI" id="CHEBI:29067"/>
        <dbReference type="ChEBI" id="CHEBI:43474"/>
        <dbReference type="ChEBI" id="CHEBI:59918"/>
        <dbReference type="EC" id="3.6.1.7"/>
    </reaction>
</comment>
<protein>
    <recommendedName>
        <fullName evidence="2 4">acylphosphatase</fullName>
        <ecNumber evidence="2 4">3.6.1.7</ecNumber>
    </recommendedName>
</protein>
<dbReference type="Pfam" id="PF00708">
    <property type="entry name" value="Acylphosphatase"/>
    <property type="match status" value="1"/>
</dbReference>
<dbReference type="PANTHER" id="PTHR47268">
    <property type="entry name" value="ACYLPHOSPHATASE"/>
    <property type="match status" value="1"/>
</dbReference>
<keyword evidence="4" id="KW-0378">Hydrolase</keyword>
<dbReference type="EMBL" id="AP018042">
    <property type="protein sequence ID" value="BAX79829.1"/>
    <property type="molecule type" value="Genomic_DNA"/>
</dbReference>
<evidence type="ECO:0000256" key="3">
    <source>
        <dbReference type="ARBA" id="ARBA00047645"/>
    </source>
</evidence>
<proteinExistence type="inferred from homology"/>
<dbReference type="PROSITE" id="PS00151">
    <property type="entry name" value="ACYLPHOSPHATASE_2"/>
    <property type="match status" value="1"/>
</dbReference>
<feature type="active site" evidence="4">
    <location>
        <position position="20"/>
    </location>
</feature>
<reference evidence="7 8" key="1">
    <citation type="journal article" date="2018" name="Mar. Genomics">
        <title>Complete genome sequence of Marinifilaceae bacterium strain SPP2, isolated from the Antarctic marine sediment.</title>
        <authorList>
            <person name="Watanabe M."/>
            <person name="Kojima H."/>
            <person name="Fukui M."/>
        </authorList>
    </citation>
    <scope>NUCLEOTIDE SEQUENCE [LARGE SCALE GENOMIC DNA]</scope>
    <source>
        <strain evidence="7 8">SPP2</strain>
    </source>
</reference>
<dbReference type="InterPro" id="IPR020456">
    <property type="entry name" value="Acylphosphatase"/>
</dbReference>
<sequence length="90" mass="10091">MDGKSVSIQVSGKVQNVGYRYQAKEAADRFGVRGFVRNQPDGTVYVEAVGTNLAVELFCEWCRKGPDRVKVKDIYICNLPDQDFVGFVIK</sequence>
<evidence type="ECO:0000259" key="6">
    <source>
        <dbReference type="PROSITE" id="PS51160"/>
    </source>
</evidence>
<dbReference type="RefSeq" id="WP_096428712.1">
    <property type="nucleotide sequence ID" value="NZ_AP018042.1"/>
</dbReference>
<evidence type="ECO:0000313" key="7">
    <source>
        <dbReference type="EMBL" id="BAX79829.1"/>
    </source>
</evidence>
<gene>
    <name evidence="7" type="ORF">ALGA_1450</name>
</gene>
<dbReference type="InterPro" id="IPR017968">
    <property type="entry name" value="Acylphosphatase_CS"/>
</dbReference>
<reference evidence="8" key="2">
    <citation type="journal article" date="2020" name="Antonie Van Leeuwenhoek">
        <title>Labilibaculum antarcticum sp. nov., a novel facultative anaerobic, psychrotorelant bacterium isolated from marine sediment of Antarctica.</title>
        <authorList>
            <person name="Watanabe M."/>
            <person name="Kojima H."/>
            <person name="Fukui M."/>
        </authorList>
    </citation>
    <scope>NUCLEOTIDE SEQUENCE [LARGE SCALE GENOMIC DNA]</scope>
    <source>
        <strain evidence="8">SPP2</strain>
    </source>
</reference>
<dbReference type="InterPro" id="IPR036046">
    <property type="entry name" value="Acylphosphatase-like_dom_sf"/>
</dbReference>
<feature type="active site" evidence="4">
    <location>
        <position position="38"/>
    </location>
</feature>
<accession>A0A1Y1CHH2</accession>
<feature type="domain" description="Acylphosphatase-like" evidence="6">
    <location>
        <begin position="5"/>
        <end position="90"/>
    </location>
</feature>
<evidence type="ECO:0000256" key="5">
    <source>
        <dbReference type="RuleBase" id="RU004168"/>
    </source>
</evidence>
<evidence type="ECO:0000256" key="4">
    <source>
        <dbReference type="PROSITE-ProRule" id="PRU00520"/>
    </source>
</evidence>
<dbReference type="OrthoDB" id="9808093at2"/>
<dbReference type="Proteomes" id="UP000218267">
    <property type="component" value="Chromosome"/>
</dbReference>
<dbReference type="KEGG" id="mbas:ALGA_1450"/>
<dbReference type="InterPro" id="IPR001792">
    <property type="entry name" value="Acylphosphatase-like_dom"/>
</dbReference>
<evidence type="ECO:0000313" key="8">
    <source>
        <dbReference type="Proteomes" id="UP000218267"/>
    </source>
</evidence>
<dbReference type="PANTHER" id="PTHR47268:SF4">
    <property type="entry name" value="ACYLPHOSPHATASE"/>
    <property type="match status" value="1"/>
</dbReference>
<comment type="similarity">
    <text evidence="1 5">Belongs to the acylphosphatase family.</text>
</comment>
<dbReference type="SUPFAM" id="SSF54975">
    <property type="entry name" value="Acylphosphatase/BLUF domain-like"/>
    <property type="match status" value="1"/>
</dbReference>
<dbReference type="PROSITE" id="PS51160">
    <property type="entry name" value="ACYLPHOSPHATASE_3"/>
    <property type="match status" value="1"/>
</dbReference>
<dbReference type="AlphaFoldDB" id="A0A1Y1CHH2"/>
<name>A0A1Y1CHH2_9BACT</name>
<evidence type="ECO:0000256" key="2">
    <source>
        <dbReference type="ARBA" id="ARBA00012150"/>
    </source>
</evidence>
<organism evidence="7 8">
    <name type="scientific">Labilibaculum antarcticum</name>
    <dbReference type="NCBI Taxonomy" id="1717717"/>
    <lineage>
        <taxon>Bacteria</taxon>
        <taxon>Pseudomonadati</taxon>
        <taxon>Bacteroidota</taxon>
        <taxon>Bacteroidia</taxon>
        <taxon>Marinilabiliales</taxon>
        <taxon>Marinifilaceae</taxon>
        <taxon>Labilibaculum</taxon>
    </lineage>
</organism>
<dbReference type="EC" id="3.6.1.7" evidence="2 4"/>
<keyword evidence="8" id="KW-1185">Reference proteome</keyword>
<dbReference type="GO" id="GO:0003998">
    <property type="term" value="F:acylphosphatase activity"/>
    <property type="evidence" value="ECO:0007669"/>
    <property type="project" value="UniProtKB-EC"/>
</dbReference>
<dbReference type="Gene3D" id="3.30.70.100">
    <property type="match status" value="1"/>
</dbReference>
<evidence type="ECO:0000256" key="1">
    <source>
        <dbReference type="ARBA" id="ARBA00005614"/>
    </source>
</evidence>